<organism evidence="1 2">
    <name type="scientific">Capnocytophaga ochracea</name>
    <dbReference type="NCBI Taxonomy" id="1018"/>
    <lineage>
        <taxon>Bacteria</taxon>
        <taxon>Pseudomonadati</taxon>
        <taxon>Bacteroidota</taxon>
        <taxon>Flavobacteriia</taxon>
        <taxon>Flavobacteriales</taxon>
        <taxon>Flavobacteriaceae</taxon>
        <taxon>Capnocytophaga</taxon>
    </lineage>
</organism>
<reference evidence="1 2" key="1">
    <citation type="submission" date="2018-06" db="EMBL/GenBank/DDBJ databases">
        <authorList>
            <consortium name="Pathogen Informatics"/>
            <person name="Doyle S."/>
        </authorList>
    </citation>
    <scope>NUCLEOTIDE SEQUENCE [LARGE SCALE GENOMIC DNA]</scope>
    <source>
        <strain evidence="1 2">NCTC11546</strain>
    </source>
</reference>
<dbReference type="PROSITE" id="PS51257">
    <property type="entry name" value="PROKAR_LIPOPROTEIN"/>
    <property type="match status" value="1"/>
</dbReference>
<name>A0A2X2RQ10_CAPOC</name>
<dbReference type="EMBL" id="UARG01000017">
    <property type="protein sequence ID" value="SQA78591.1"/>
    <property type="molecule type" value="Genomic_DNA"/>
</dbReference>
<evidence type="ECO:0000313" key="2">
    <source>
        <dbReference type="Proteomes" id="UP000249891"/>
    </source>
</evidence>
<dbReference type="Proteomes" id="UP000249891">
    <property type="component" value="Unassembled WGS sequence"/>
</dbReference>
<evidence type="ECO:0008006" key="3">
    <source>
        <dbReference type="Google" id="ProtNLM"/>
    </source>
</evidence>
<evidence type="ECO:0000313" key="1">
    <source>
        <dbReference type="EMBL" id="SQA78591.1"/>
    </source>
</evidence>
<dbReference type="AlphaFoldDB" id="A0A2X2RQ10"/>
<dbReference type="RefSeq" id="WP_128091681.1">
    <property type="nucleotide sequence ID" value="NZ_UARG01000017.1"/>
</dbReference>
<protein>
    <recommendedName>
        <fullName evidence="3">Lipoprotein</fullName>
    </recommendedName>
</protein>
<gene>
    <name evidence="1" type="ORF">NCTC11546_01831</name>
</gene>
<sequence>MKRILYLTILLLFVSIISCREKDEERACSLPLPELTFAINKTSKLYKEFINEEGKIDKANISLYKLLEGEKKTYEYNSFETTKAEETYLYISVTLPFSNDVYTGKIETLYLQNATKTYKIEVNGYMKDTECGKYVVTNEIRVDGTKIEVPYLAK</sequence>
<proteinExistence type="predicted"/>
<accession>A0A2X2RQ10</accession>